<dbReference type="InterPro" id="IPR057670">
    <property type="entry name" value="SH3_retrovirus"/>
</dbReference>
<evidence type="ECO:0000256" key="8">
    <source>
        <dbReference type="ARBA" id="ARBA00022741"/>
    </source>
</evidence>
<dbReference type="InterPro" id="IPR001584">
    <property type="entry name" value="Integrase_cat-core"/>
</dbReference>
<dbReference type="InterPro" id="IPR054722">
    <property type="entry name" value="PolX-like_BBD"/>
</dbReference>
<dbReference type="GO" id="GO:0003723">
    <property type="term" value="F:RNA binding"/>
    <property type="evidence" value="ECO:0007669"/>
    <property type="project" value="UniProtKB-KW"/>
</dbReference>
<comment type="catalytic activity">
    <reaction evidence="21">
        <text>DNA(n) + a 2'-deoxyribonucleoside 5'-triphosphate = DNA(n+1) + diphosphate</text>
        <dbReference type="Rhea" id="RHEA:22508"/>
        <dbReference type="Rhea" id="RHEA-COMP:17339"/>
        <dbReference type="Rhea" id="RHEA-COMP:17340"/>
        <dbReference type="ChEBI" id="CHEBI:33019"/>
        <dbReference type="ChEBI" id="CHEBI:61560"/>
        <dbReference type="ChEBI" id="CHEBI:173112"/>
        <dbReference type="EC" id="2.7.7.7"/>
    </reaction>
</comment>
<keyword evidence="12" id="KW-0460">Magnesium</keyword>
<dbReference type="InterPro" id="IPR036397">
    <property type="entry name" value="RNaseH_sf"/>
</dbReference>
<feature type="region of interest" description="Disordered" evidence="22">
    <location>
        <begin position="884"/>
        <end position="909"/>
    </location>
</feature>
<keyword evidence="17" id="KW-0917">Virion maturation</keyword>
<dbReference type="GO" id="GO:0015074">
    <property type="term" value="P:DNA integration"/>
    <property type="evidence" value="ECO:0007669"/>
    <property type="project" value="UniProtKB-KW"/>
</dbReference>
<keyword evidence="10" id="KW-0378">Hydrolase</keyword>
<dbReference type="Proteomes" id="UP000190744">
    <property type="component" value="Unassembled WGS sequence"/>
</dbReference>
<keyword evidence="11" id="KW-0067">ATP-binding</keyword>
<dbReference type="Pfam" id="PF22936">
    <property type="entry name" value="Pol_BBD"/>
    <property type="match status" value="1"/>
</dbReference>
<dbReference type="GO" id="GO:0003964">
    <property type="term" value="F:RNA-directed DNA polymerase activity"/>
    <property type="evidence" value="ECO:0007669"/>
    <property type="project" value="UniProtKB-KW"/>
</dbReference>
<evidence type="ECO:0000256" key="10">
    <source>
        <dbReference type="ARBA" id="ARBA00022801"/>
    </source>
</evidence>
<keyword evidence="6" id="KW-0540">Nuclease</keyword>
<dbReference type="Pfam" id="PF25597">
    <property type="entry name" value="SH3_retrovirus"/>
    <property type="match status" value="1"/>
</dbReference>
<dbReference type="GO" id="GO:0003887">
    <property type="term" value="F:DNA-directed DNA polymerase activity"/>
    <property type="evidence" value="ECO:0007669"/>
    <property type="project" value="UniProtKB-KW"/>
</dbReference>
<dbReference type="GO" id="GO:0004519">
    <property type="term" value="F:endonuclease activity"/>
    <property type="evidence" value="ECO:0007669"/>
    <property type="project" value="UniProtKB-KW"/>
</dbReference>
<protein>
    <recommendedName>
        <fullName evidence="23">Integrase catalytic domain-containing protein</fullName>
    </recommendedName>
</protein>
<evidence type="ECO:0000256" key="7">
    <source>
        <dbReference type="ARBA" id="ARBA00022723"/>
    </source>
</evidence>
<dbReference type="EMBL" id="LJBN01000110">
    <property type="protein sequence ID" value="OOQ89511.1"/>
    <property type="molecule type" value="Genomic_DNA"/>
</dbReference>
<keyword evidence="14" id="KW-0229">DNA integration</keyword>
<evidence type="ECO:0000256" key="5">
    <source>
        <dbReference type="ARBA" id="ARBA00022695"/>
    </source>
</evidence>
<keyword evidence="4" id="KW-0645">Protease</keyword>
<gene>
    <name evidence="24" type="ORF">PEBR_07960</name>
</gene>
<accession>A0A1S9RW00</accession>
<feature type="region of interest" description="Disordered" evidence="22">
    <location>
        <begin position="252"/>
        <end position="290"/>
    </location>
</feature>
<keyword evidence="7" id="KW-0479">Metal-binding</keyword>
<dbReference type="GO" id="GO:0006310">
    <property type="term" value="P:DNA recombination"/>
    <property type="evidence" value="ECO:0007669"/>
    <property type="project" value="UniProtKB-KW"/>
</dbReference>
<dbReference type="CDD" id="cd09272">
    <property type="entry name" value="RNase_HI_RT_Ty1"/>
    <property type="match status" value="1"/>
</dbReference>
<dbReference type="GO" id="GO:0003677">
    <property type="term" value="F:DNA binding"/>
    <property type="evidence" value="ECO:0007669"/>
    <property type="project" value="UniProtKB-KW"/>
</dbReference>
<keyword evidence="8" id="KW-0547">Nucleotide-binding</keyword>
<dbReference type="InterPro" id="IPR012337">
    <property type="entry name" value="RNaseH-like_sf"/>
</dbReference>
<evidence type="ECO:0000256" key="18">
    <source>
        <dbReference type="ARBA" id="ARBA00023125"/>
    </source>
</evidence>
<evidence type="ECO:0000256" key="13">
    <source>
        <dbReference type="ARBA" id="ARBA00022884"/>
    </source>
</evidence>
<evidence type="ECO:0000256" key="3">
    <source>
        <dbReference type="ARBA" id="ARBA00022612"/>
    </source>
</evidence>
<evidence type="ECO:0000256" key="1">
    <source>
        <dbReference type="ARBA" id="ARBA00002180"/>
    </source>
</evidence>
<dbReference type="InterPro" id="IPR025724">
    <property type="entry name" value="GAG-pre-integrase_dom"/>
</dbReference>
<dbReference type="Pfam" id="PF13976">
    <property type="entry name" value="gag_pre-integrs"/>
    <property type="match status" value="1"/>
</dbReference>
<evidence type="ECO:0000259" key="23">
    <source>
        <dbReference type="PROSITE" id="PS50994"/>
    </source>
</evidence>
<dbReference type="GO" id="GO:0046872">
    <property type="term" value="F:metal ion binding"/>
    <property type="evidence" value="ECO:0007669"/>
    <property type="project" value="UniProtKB-KW"/>
</dbReference>
<dbReference type="PANTHER" id="PTHR42648:SF11">
    <property type="entry name" value="TRANSPOSON TY4-P GAG-POL POLYPROTEIN"/>
    <property type="match status" value="1"/>
</dbReference>
<sequence>MSETNWLVFQLRTSADWIQWYAAVKDQAITWGLWVYINPEVAVEYLRQPPEEPEYPTASLLGDLPNLAGDALTRYNLILRDYDRQLDRFRHYQKSIDRMKQGIRNSVSTDNKRLILSQSSLRDVINMFRLMYAPTNSSRKRQVSKNWSNLRTQPPPRTNYDAWVQKWLICYTEAREIGLSEFEDTERIIYEFLEAIAPLSPSFVTVWMNRIHEQSGVYSFGVLPEFPALINLYAESIRFAPPVHQAKFAHGTTFQGRNPDGTEDPSGTSTGNPTNSNSRNRPSCPCHGQPSDGNHRFEDCPYVNPLARPPGWKSDKTAEDRFKEACRNWKFRTAYKRAIAKHQPTTNPTNPTAKSEEDETTRAAFGTYIPKQKVSSLLQANRAFNSFHTNQPANNVWCFDTGSTLHICNNLDLLTDYQPSPSSVRVGNTETAILGFGRTSFRPTDSLDGTKINLKDVAYAPGFHVNLLSAEKAASAGLYLRGRDCILEESNGKPVCRLNKKSGLYLIKWDKSTVDGMAPESPINTANQVSRIPTLPNPIELDLIEDPSKLAFTSSYTPRHAIASLDLWHQRLGHVNHEVLSHLVDHSSNISIDLTALPSHVCETCKVSKAKQQISRRPIETRYLSHCVDPVTKYQIGEDLTDKTLSTTSLFGQIQFLETQFDLKILTVHADGETALLPDLSAEVRARGLNLELSPPYQPSQNPFAERYGALITAMARQMTQGAGLPSYLWNEASLTAIYIQNRIPHRSLDWKSPSEALADYLGDKAPHWLKRLPDLSNIRVFGCKAFVRINNIPKLAKMSPRAAIGYLVGYDASNIWRIWIPSKRRIVRARDVEFDETRFYNDENPPHRIEIIDDSSQLLLTLDDLAATQVLDEIDLPEPANLANQEDLPEDQPGQGGVGGDSVDQLDDLDQFAPDDQILGDLPLTPVEQEQKDAYQSDDPDIDVPDRPPSPVVLIDNSDFDYSTYLPSSLGKHDRDDSSDNDHDDKRHRALTAFYHAFSANQQLPKQLAISSLPPVPSDLSAILRPAPTEHPPNPRLVNLYQQKCGSTLYPAIWTRPETAFANQLLARSLTRCTDRHLEAVDHLISYLYGTKDLAICFDGQKETTAYTACSDASFADNADRKSSEGFLFCLFGGPIDWKARKQKTVTTSTTEAELLALSHAAKQSYWMRRLFKFIRFDPGHQDVMQCDNKQTIDLLTRERSIFQTKLRHVDIHQLWIRQEVQAKRLRIEWLNSSNLPADGLTKPLSRQKHEIFVRQMGMEYLPHDLM</sequence>
<keyword evidence="2" id="KW-0815">Transposition</keyword>
<comment type="function">
    <text evidence="1">The aspartyl protease (PR) mediates the proteolytic cleavages of the Gag and Gag-Pol polyproteins after assembly of the VLP.</text>
</comment>
<dbReference type="GO" id="GO:0005634">
    <property type="term" value="C:nucleus"/>
    <property type="evidence" value="ECO:0007669"/>
    <property type="project" value="UniProtKB-ARBA"/>
</dbReference>
<dbReference type="InterPro" id="IPR039537">
    <property type="entry name" value="Retrotran_Ty1/copia-like"/>
</dbReference>
<feature type="domain" description="Integrase catalytic" evidence="23">
    <location>
        <begin position="594"/>
        <end position="762"/>
    </location>
</feature>
<evidence type="ECO:0000256" key="22">
    <source>
        <dbReference type="SAM" id="MobiDB-lite"/>
    </source>
</evidence>
<dbReference type="PROSITE" id="PS50994">
    <property type="entry name" value="INTEGRASE"/>
    <property type="match status" value="1"/>
</dbReference>
<organism evidence="24 25">
    <name type="scientific">Penicillium brasilianum</name>
    <dbReference type="NCBI Taxonomy" id="104259"/>
    <lineage>
        <taxon>Eukaryota</taxon>
        <taxon>Fungi</taxon>
        <taxon>Dikarya</taxon>
        <taxon>Ascomycota</taxon>
        <taxon>Pezizomycotina</taxon>
        <taxon>Eurotiomycetes</taxon>
        <taxon>Eurotiomycetidae</taxon>
        <taxon>Eurotiales</taxon>
        <taxon>Aspergillaceae</taxon>
        <taxon>Penicillium</taxon>
    </lineage>
</organism>
<proteinExistence type="predicted"/>
<dbReference type="Gene3D" id="3.30.420.10">
    <property type="entry name" value="Ribonuclease H-like superfamily/Ribonuclease H"/>
    <property type="match status" value="1"/>
</dbReference>
<evidence type="ECO:0000256" key="20">
    <source>
        <dbReference type="ARBA" id="ARBA00048173"/>
    </source>
</evidence>
<feature type="region of interest" description="Disordered" evidence="22">
    <location>
        <begin position="932"/>
        <end position="986"/>
    </location>
</feature>
<feature type="compositionally biased region" description="Low complexity" evidence="22">
    <location>
        <begin position="265"/>
        <end position="286"/>
    </location>
</feature>
<evidence type="ECO:0000256" key="21">
    <source>
        <dbReference type="ARBA" id="ARBA00049244"/>
    </source>
</evidence>
<evidence type="ECO:0000256" key="11">
    <source>
        <dbReference type="ARBA" id="ARBA00022840"/>
    </source>
</evidence>
<comment type="catalytic activity">
    <reaction evidence="20">
        <text>DNA(n) + a 2'-deoxyribonucleoside 5'-triphosphate = DNA(n+1) + diphosphate</text>
        <dbReference type="Rhea" id="RHEA:22508"/>
        <dbReference type="Rhea" id="RHEA-COMP:17339"/>
        <dbReference type="Rhea" id="RHEA-COMP:17340"/>
        <dbReference type="ChEBI" id="CHEBI:33019"/>
        <dbReference type="ChEBI" id="CHEBI:61560"/>
        <dbReference type="ChEBI" id="CHEBI:173112"/>
        <dbReference type="EC" id="2.7.7.49"/>
    </reaction>
</comment>
<feature type="compositionally biased region" description="Basic and acidic residues" evidence="22">
    <location>
        <begin position="972"/>
        <end position="986"/>
    </location>
</feature>
<evidence type="ECO:0000313" key="24">
    <source>
        <dbReference type="EMBL" id="OOQ89511.1"/>
    </source>
</evidence>
<keyword evidence="3" id="KW-1188">Viral release from host cell</keyword>
<keyword evidence="13" id="KW-0694">RNA-binding</keyword>
<dbReference type="SUPFAM" id="SSF53098">
    <property type="entry name" value="Ribonuclease H-like"/>
    <property type="match status" value="1"/>
</dbReference>
<evidence type="ECO:0000256" key="9">
    <source>
        <dbReference type="ARBA" id="ARBA00022759"/>
    </source>
</evidence>
<keyword evidence="18" id="KW-0238">DNA-binding</keyword>
<keyword evidence="15" id="KW-0695">RNA-directed DNA polymerase</keyword>
<evidence type="ECO:0000256" key="4">
    <source>
        <dbReference type="ARBA" id="ARBA00022670"/>
    </source>
</evidence>
<dbReference type="GO" id="GO:0006508">
    <property type="term" value="P:proteolysis"/>
    <property type="evidence" value="ECO:0007669"/>
    <property type="project" value="UniProtKB-KW"/>
</dbReference>
<dbReference type="GO" id="GO:0008233">
    <property type="term" value="F:peptidase activity"/>
    <property type="evidence" value="ECO:0007669"/>
    <property type="project" value="UniProtKB-KW"/>
</dbReference>
<keyword evidence="16" id="KW-0808">Transferase</keyword>
<evidence type="ECO:0000313" key="25">
    <source>
        <dbReference type="Proteomes" id="UP000190744"/>
    </source>
</evidence>
<evidence type="ECO:0000256" key="15">
    <source>
        <dbReference type="ARBA" id="ARBA00022918"/>
    </source>
</evidence>
<dbReference type="GO" id="GO:0005524">
    <property type="term" value="F:ATP binding"/>
    <property type="evidence" value="ECO:0007669"/>
    <property type="project" value="UniProtKB-KW"/>
</dbReference>
<evidence type="ECO:0000256" key="6">
    <source>
        <dbReference type="ARBA" id="ARBA00022722"/>
    </source>
</evidence>
<keyword evidence="19" id="KW-0233">DNA recombination</keyword>
<keyword evidence="5" id="KW-0548">Nucleotidyltransferase</keyword>
<evidence type="ECO:0000256" key="12">
    <source>
        <dbReference type="ARBA" id="ARBA00022842"/>
    </source>
</evidence>
<evidence type="ECO:0000256" key="17">
    <source>
        <dbReference type="ARBA" id="ARBA00023113"/>
    </source>
</evidence>
<dbReference type="AlphaFoldDB" id="A0A1S9RW00"/>
<reference evidence="25" key="1">
    <citation type="submission" date="2015-09" db="EMBL/GenBank/DDBJ databases">
        <authorList>
            <person name="Fill T.P."/>
            <person name="Baretta J.F."/>
            <person name="de Almeida L.G."/>
            <person name="Rocha M."/>
            <person name="de Souza D.H."/>
            <person name="Malavazi I."/>
            <person name="Cerdeira L.T."/>
            <person name="Hong H."/>
            <person name="Samborskyy M."/>
            <person name="de Vasconcelos A.T."/>
            <person name="Leadlay P."/>
            <person name="Rodrigues-Filho E."/>
        </authorList>
    </citation>
    <scope>NUCLEOTIDE SEQUENCE [LARGE SCALE GENOMIC DNA]</scope>
    <source>
        <strain evidence="25">LaBioMMi 136</strain>
    </source>
</reference>
<keyword evidence="16" id="KW-0239">DNA-directed DNA polymerase</keyword>
<comment type="caution">
    <text evidence="24">The sequence shown here is derived from an EMBL/GenBank/DDBJ whole genome shotgun (WGS) entry which is preliminary data.</text>
</comment>
<evidence type="ECO:0000256" key="19">
    <source>
        <dbReference type="ARBA" id="ARBA00023172"/>
    </source>
</evidence>
<evidence type="ECO:0000256" key="14">
    <source>
        <dbReference type="ARBA" id="ARBA00022908"/>
    </source>
</evidence>
<evidence type="ECO:0000256" key="16">
    <source>
        <dbReference type="ARBA" id="ARBA00022932"/>
    </source>
</evidence>
<dbReference type="GO" id="GO:0032196">
    <property type="term" value="P:transposition"/>
    <property type="evidence" value="ECO:0007669"/>
    <property type="project" value="UniProtKB-KW"/>
</dbReference>
<evidence type="ECO:0000256" key="2">
    <source>
        <dbReference type="ARBA" id="ARBA00022578"/>
    </source>
</evidence>
<keyword evidence="9" id="KW-0255">Endonuclease</keyword>
<name>A0A1S9RW00_PENBI</name>
<dbReference type="PANTHER" id="PTHR42648">
    <property type="entry name" value="TRANSPOSASE, PUTATIVE-RELATED"/>
    <property type="match status" value="1"/>
</dbReference>